<comment type="caution">
    <text evidence="7">Lacks conserved residue(s) required for the propagation of feature annotation.</text>
</comment>
<dbReference type="GO" id="GO:0071555">
    <property type="term" value="P:cell wall organization"/>
    <property type="evidence" value="ECO:0007669"/>
    <property type="project" value="UniProtKB-KW"/>
</dbReference>
<feature type="binding site" evidence="7">
    <location>
        <begin position="112"/>
        <end position="118"/>
    </location>
    <ligand>
        <name>ATP</name>
        <dbReference type="ChEBI" id="CHEBI:30616"/>
    </ligand>
</feature>
<evidence type="ECO:0000256" key="2">
    <source>
        <dbReference type="ARBA" id="ARBA00022618"/>
    </source>
</evidence>
<protein>
    <recommendedName>
        <fullName evidence="7">UDP-N-acetylmuramoyl-L-alanyl-D-glutamate--2,6-diaminopimelate ligase</fullName>
        <ecNumber evidence="7">6.3.2.13</ecNumber>
    </recommendedName>
    <alternativeName>
        <fullName evidence="7">Meso-A2pm-adding enzyme</fullName>
    </alternativeName>
    <alternativeName>
        <fullName evidence="7">Meso-diaminopimelate-adding enzyme</fullName>
    </alternativeName>
    <alternativeName>
        <fullName evidence="7">UDP-MurNAc-L-Ala-D-Glu:meso-diaminopimelate ligase</fullName>
    </alternativeName>
    <alternativeName>
        <fullName evidence="7">UDP-MurNAc-tripeptide synthetase</fullName>
    </alternativeName>
    <alternativeName>
        <fullName evidence="7">UDP-N-acetylmuramyl-tripeptide synthetase</fullName>
    </alternativeName>
</protein>
<dbReference type="Pfam" id="PF08245">
    <property type="entry name" value="Mur_ligase_M"/>
    <property type="match status" value="1"/>
</dbReference>
<feature type="binding site" evidence="7">
    <location>
        <position position="460"/>
    </location>
    <ligand>
        <name>meso-2,6-diaminopimelate</name>
        <dbReference type="ChEBI" id="CHEBI:57791"/>
    </ligand>
</feature>
<evidence type="ECO:0000259" key="11">
    <source>
        <dbReference type="Pfam" id="PF08245"/>
    </source>
</evidence>
<keyword evidence="5 7" id="KW-0131">Cell cycle</keyword>
<dbReference type="NCBIfam" id="TIGR01085">
    <property type="entry name" value="murE"/>
    <property type="match status" value="1"/>
</dbReference>
<dbReference type="GO" id="GO:0005524">
    <property type="term" value="F:ATP binding"/>
    <property type="evidence" value="ECO:0007669"/>
    <property type="project" value="UniProtKB-UniRule"/>
</dbReference>
<evidence type="ECO:0000259" key="10">
    <source>
        <dbReference type="Pfam" id="PF02875"/>
    </source>
</evidence>
<dbReference type="OrthoDB" id="9800958at2"/>
<keyword evidence="7" id="KW-0547">Nucleotide-binding</keyword>
<dbReference type="GO" id="GO:0008360">
    <property type="term" value="P:regulation of cell shape"/>
    <property type="evidence" value="ECO:0007669"/>
    <property type="project" value="UniProtKB-KW"/>
</dbReference>
<feature type="binding site" evidence="7">
    <location>
        <position position="456"/>
    </location>
    <ligand>
        <name>meso-2,6-diaminopimelate</name>
        <dbReference type="ChEBI" id="CHEBI:57791"/>
    </ligand>
</feature>
<dbReference type="SUPFAM" id="SSF53623">
    <property type="entry name" value="MurD-like peptide ligases, catalytic domain"/>
    <property type="match status" value="1"/>
</dbReference>
<comment type="function">
    <text evidence="7">Catalyzes the addition of meso-diaminopimelic acid to the nucleotide precursor UDP-N-acetylmuramoyl-L-alanyl-D-glutamate (UMAG) in the biosynthesis of bacterial cell-wall peptidoglycan.</text>
</comment>
<organism evidence="12 13">
    <name type="scientific">Marivirga sericea</name>
    <dbReference type="NCBI Taxonomy" id="1028"/>
    <lineage>
        <taxon>Bacteria</taxon>
        <taxon>Pseudomonadati</taxon>
        <taxon>Bacteroidota</taxon>
        <taxon>Cytophagia</taxon>
        <taxon>Cytophagales</taxon>
        <taxon>Marivirgaceae</taxon>
        <taxon>Marivirga</taxon>
    </lineage>
</organism>
<feature type="binding site" evidence="7">
    <location>
        <begin position="403"/>
        <end position="406"/>
    </location>
    <ligand>
        <name>meso-2,6-diaminopimelate</name>
        <dbReference type="ChEBI" id="CHEBI:57791"/>
    </ligand>
</feature>
<keyword evidence="2 7" id="KW-0132">Cell division</keyword>
<dbReference type="Pfam" id="PF01225">
    <property type="entry name" value="Mur_ligase"/>
    <property type="match status" value="1"/>
</dbReference>
<dbReference type="Proteomes" id="UP000193804">
    <property type="component" value="Unassembled WGS sequence"/>
</dbReference>
<evidence type="ECO:0000256" key="7">
    <source>
        <dbReference type="HAMAP-Rule" id="MF_00208"/>
    </source>
</evidence>
<dbReference type="InterPro" id="IPR005761">
    <property type="entry name" value="UDP-N-AcMur-Glu-dNH2Pim_ligase"/>
</dbReference>
<dbReference type="GO" id="GO:0000287">
    <property type="term" value="F:magnesium ion binding"/>
    <property type="evidence" value="ECO:0007669"/>
    <property type="project" value="UniProtKB-UniRule"/>
</dbReference>
<dbReference type="RefSeq" id="WP_085516525.1">
    <property type="nucleotide sequence ID" value="NZ_FXAW01000003.1"/>
</dbReference>
<evidence type="ECO:0000256" key="5">
    <source>
        <dbReference type="ARBA" id="ARBA00023306"/>
    </source>
</evidence>
<dbReference type="PANTHER" id="PTHR23135:SF4">
    <property type="entry name" value="UDP-N-ACETYLMURAMOYL-L-ALANYL-D-GLUTAMATE--2,6-DIAMINOPIMELATE LIGASE MURE HOMOLOG, CHLOROPLASTIC"/>
    <property type="match status" value="1"/>
</dbReference>
<keyword evidence="7" id="KW-0963">Cytoplasm</keyword>
<feature type="short sequence motif" description="Meso-diaminopimelate recognition motif" evidence="7">
    <location>
        <begin position="403"/>
        <end position="406"/>
    </location>
</feature>
<comment type="subcellular location">
    <subcellularLocation>
        <location evidence="7 8">Cytoplasm</location>
    </subcellularLocation>
</comment>
<keyword evidence="7" id="KW-0067">ATP-binding</keyword>
<dbReference type="InterPro" id="IPR013221">
    <property type="entry name" value="Mur_ligase_cen"/>
</dbReference>
<feature type="binding site" evidence="7">
    <location>
        <position position="379"/>
    </location>
    <ligand>
        <name>meso-2,6-diaminopimelate</name>
        <dbReference type="ChEBI" id="CHEBI:57791"/>
    </ligand>
</feature>
<dbReference type="InterPro" id="IPR036565">
    <property type="entry name" value="Mur-like_cat_sf"/>
</dbReference>
<evidence type="ECO:0000256" key="3">
    <source>
        <dbReference type="ARBA" id="ARBA00022960"/>
    </source>
</evidence>
<keyword evidence="13" id="KW-1185">Reference proteome</keyword>
<feature type="binding site" evidence="7">
    <location>
        <position position="189"/>
    </location>
    <ligand>
        <name>UDP-N-acetyl-alpha-D-muramoyl-L-alanyl-D-glutamate</name>
        <dbReference type="ChEBI" id="CHEBI:83900"/>
    </ligand>
</feature>
<feature type="binding site" evidence="7">
    <location>
        <position position="187"/>
    </location>
    <ligand>
        <name>UDP-N-acetyl-alpha-D-muramoyl-L-alanyl-D-glutamate</name>
        <dbReference type="ChEBI" id="CHEBI:83900"/>
    </ligand>
</feature>
<feature type="binding site" evidence="7">
    <location>
        <position position="181"/>
    </location>
    <ligand>
        <name>UDP-N-acetyl-alpha-D-muramoyl-L-alanyl-D-glutamate</name>
        <dbReference type="ChEBI" id="CHEBI:83900"/>
    </ligand>
</feature>
<dbReference type="Gene3D" id="3.40.1190.10">
    <property type="entry name" value="Mur-like, catalytic domain"/>
    <property type="match status" value="1"/>
</dbReference>
<proteinExistence type="inferred from homology"/>
<evidence type="ECO:0000259" key="9">
    <source>
        <dbReference type="Pfam" id="PF01225"/>
    </source>
</evidence>
<dbReference type="InterPro" id="IPR036615">
    <property type="entry name" value="Mur_ligase_C_dom_sf"/>
</dbReference>
<feature type="binding site" evidence="7">
    <location>
        <begin position="154"/>
        <end position="155"/>
    </location>
    <ligand>
        <name>UDP-N-acetyl-alpha-D-muramoyl-L-alanyl-D-glutamate</name>
        <dbReference type="ChEBI" id="CHEBI:83900"/>
    </ligand>
</feature>
<keyword evidence="4 7" id="KW-0573">Peptidoglycan synthesis</keyword>
<dbReference type="NCBIfam" id="NF001126">
    <property type="entry name" value="PRK00139.1-4"/>
    <property type="match status" value="1"/>
</dbReference>
<feature type="domain" description="Mur ligase central" evidence="11">
    <location>
        <begin position="110"/>
        <end position="305"/>
    </location>
</feature>
<sequence length="488" mass="53877">MANLKDILYKVKLISISGATDIGIDAIQFDSRIVGAGDVFVAIKGTQVDGHEYISKAIEQGAVAVLCEDIPAKVHPEVTYVQTDNSAKALGIIADNYFGHPSEKLKLIAVTGTNGKTTTVSLLHQLFMNLGYHTGMISTVQNQINQAVIPATHTTPDALQLNALLKKMVDSGCNIVFMEASSHAIEQERMAGLRLAGAVFTNISHEHLDYHKTFDNYIKAKKKLFDDLPADAFALVNVDDKRGMVMLQNCKASKHTYSLKMMATYKAKVLSNSLQGLELNIEQKDVWFRQIGYFNAYNLLASYATAHLLEEDSEEILLNLSQIELKNGRFEQVPNTAGITAVVDYAHTPDALENVLQTIDNIRTGNEQVLTVVGCGGNRDTTKRPLMAEIACRFSDRVILTSDNPRYEEPEAIIADMQKGVPVSQVRKVTNLPDRKEAIKLACSFAQRGDIILVAGKGHETYQEVKGERSHFDDKEVVNEMLSLIHNK</sequence>
<keyword evidence="7" id="KW-0460">Magnesium</keyword>
<reference evidence="13" key="1">
    <citation type="submission" date="2017-04" db="EMBL/GenBank/DDBJ databases">
        <authorList>
            <person name="Varghese N."/>
            <person name="Submissions S."/>
        </authorList>
    </citation>
    <scope>NUCLEOTIDE SEQUENCE [LARGE SCALE GENOMIC DNA]</scope>
    <source>
        <strain evidence="13">DSM 4125</strain>
    </source>
</reference>
<evidence type="ECO:0000256" key="8">
    <source>
        <dbReference type="RuleBase" id="RU004135"/>
    </source>
</evidence>
<evidence type="ECO:0000256" key="4">
    <source>
        <dbReference type="ARBA" id="ARBA00022984"/>
    </source>
</evidence>
<dbReference type="GO" id="GO:0008765">
    <property type="term" value="F:UDP-N-acetylmuramoylalanyl-D-glutamate-2,6-diaminopimelate ligase activity"/>
    <property type="evidence" value="ECO:0007669"/>
    <property type="project" value="UniProtKB-UniRule"/>
</dbReference>
<dbReference type="Pfam" id="PF02875">
    <property type="entry name" value="Mur_ligase_C"/>
    <property type="match status" value="1"/>
</dbReference>
<dbReference type="EMBL" id="FXAW01000003">
    <property type="protein sequence ID" value="SMG27199.1"/>
    <property type="molecule type" value="Genomic_DNA"/>
</dbReference>
<keyword evidence="3 7" id="KW-0133">Cell shape</keyword>
<dbReference type="SUPFAM" id="SSF53244">
    <property type="entry name" value="MurD-like peptide ligases, peptide-binding domain"/>
    <property type="match status" value="1"/>
</dbReference>
<evidence type="ECO:0000313" key="12">
    <source>
        <dbReference type="EMBL" id="SMG27199.1"/>
    </source>
</evidence>
<feature type="modified residue" description="N6-carboxylysine" evidence="7">
    <location>
        <position position="221"/>
    </location>
</feature>
<dbReference type="InterPro" id="IPR000713">
    <property type="entry name" value="Mur_ligase_N"/>
</dbReference>
<dbReference type="Gene3D" id="3.90.190.20">
    <property type="entry name" value="Mur ligase, C-terminal domain"/>
    <property type="match status" value="1"/>
</dbReference>
<dbReference type="STRING" id="1028.SAMN05661096_01582"/>
<feature type="binding site" evidence="7">
    <location>
        <position position="31"/>
    </location>
    <ligand>
        <name>UDP-N-acetyl-alpha-D-muramoyl-L-alanyl-D-glutamate</name>
        <dbReference type="ChEBI" id="CHEBI:83900"/>
    </ligand>
</feature>
<dbReference type="InterPro" id="IPR035911">
    <property type="entry name" value="MurE/MurF_N"/>
</dbReference>
<dbReference type="HAMAP" id="MF_00208">
    <property type="entry name" value="MurE"/>
    <property type="match status" value="1"/>
</dbReference>
<comment type="similarity">
    <text evidence="1 7">Belongs to the MurCDEF family. MurE subfamily.</text>
</comment>
<evidence type="ECO:0000313" key="13">
    <source>
        <dbReference type="Proteomes" id="UP000193804"/>
    </source>
</evidence>
<feature type="domain" description="Mur ligase N-terminal catalytic" evidence="9">
    <location>
        <begin position="24"/>
        <end position="96"/>
    </location>
</feature>
<comment type="catalytic activity">
    <reaction evidence="7">
        <text>UDP-N-acetyl-alpha-D-muramoyl-L-alanyl-D-glutamate + meso-2,6-diaminopimelate + ATP = UDP-N-acetyl-alpha-D-muramoyl-L-alanyl-gamma-D-glutamyl-meso-2,6-diaminopimelate + ADP + phosphate + H(+)</text>
        <dbReference type="Rhea" id="RHEA:23676"/>
        <dbReference type="ChEBI" id="CHEBI:15378"/>
        <dbReference type="ChEBI" id="CHEBI:30616"/>
        <dbReference type="ChEBI" id="CHEBI:43474"/>
        <dbReference type="ChEBI" id="CHEBI:57791"/>
        <dbReference type="ChEBI" id="CHEBI:83900"/>
        <dbReference type="ChEBI" id="CHEBI:83905"/>
        <dbReference type="ChEBI" id="CHEBI:456216"/>
        <dbReference type="EC" id="6.3.2.13"/>
    </reaction>
</comment>
<dbReference type="InterPro" id="IPR004101">
    <property type="entry name" value="Mur_ligase_C"/>
</dbReference>
<dbReference type="UniPathway" id="UPA00219"/>
<feature type="domain" description="Mur ligase C-terminal" evidence="10">
    <location>
        <begin position="328"/>
        <end position="458"/>
    </location>
</feature>
<keyword evidence="7 12" id="KW-0436">Ligase</keyword>
<dbReference type="GO" id="GO:0051301">
    <property type="term" value="P:cell division"/>
    <property type="evidence" value="ECO:0007669"/>
    <property type="project" value="UniProtKB-KW"/>
</dbReference>
<dbReference type="PANTHER" id="PTHR23135">
    <property type="entry name" value="MUR LIGASE FAMILY MEMBER"/>
    <property type="match status" value="1"/>
</dbReference>
<comment type="pathway">
    <text evidence="7 8">Cell wall biogenesis; peptidoglycan biosynthesis.</text>
</comment>
<dbReference type="EC" id="6.3.2.13" evidence="7"/>
<gene>
    <name evidence="7" type="primary">murE</name>
    <name evidence="12" type="ORF">SAMN05661096_01582</name>
</gene>
<comment type="PTM">
    <text evidence="7">Carboxylation is probably crucial for Mg(2+) binding and, consequently, for the gamma-phosphate positioning of ATP.</text>
</comment>
<dbReference type="GO" id="GO:0005737">
    <property type="term" value="C:cytoplasm"/>
    <property type="evidence" value="ECO:0007669"/>
    <property type="project" value="UniProtKB-SubCell"/>
</dbReference>
<dbReference type="Gene3D" id="3.40.1390.10">
    <property type="entry name" value="MurE/MurF, N-terminal domain"/>
    <property type="match status" value="1"/>
</dbReference>
<name>A0A1X7JHD4_9BACT</name>
<evidence type="ECO:0000256" key="1">
    <source>
        <dbReference type="ARBA" id="ARBA00005898"/>
    </source>
</evidence>
<evidence type="ECO:0000256" key="6">
    <source>
        <dbReference type="ARBA" id="ARBA00023316"/>
    </source>
</evidence>
<dbReference type="GO" id="GO:0009252">
    <property type="term" value="P:peptidoglycan biosynthetic process"/>
    <property type="evidence" value="ECO:0007669"/>
    <property type="project" value="UniProtKB-UniRule"/>
</dbReference>
<dbReference type="AlphaFoldDB" id="A0A1X7JHD4"/>
<dbReference type="SUPFAM" id="SSF63418">
    <property type="entry name" value="MurE/MurF N-terminal domain"/>
    <property type="match status" value="1"/>
</dbReference>
<keyword evidence="6 7" id="KW-0961">Cell wall biogenesis/degradation</keyword>
<accession>A0A1X7JHD4</accession>
<comment type="cofactor">
    <cofactor evidence="7">
        <name>Mg(2+)</name>
        <dbReference type="ChEBI" id="CHEBI:18420"/>
    </cofactor>
</comment>